<evidence type="ECO:0000256" key="9">
    <source>
        <dbReference type="ARBA" id="ARBA00022617"/>
    </source>
</evidence>
<feature type="region of interest" description="Disordered" evidence="25">
    <location>
        <begin position="1436"/>
        <end position="1568"/>
    </location>
</feature>
<dbReference type="OrthoDB" id="1114060at2759"/>
<dbReference type="GO" id="GO:0046872">
    <property type="term" value="F:metal ion binding"/>
    <property type="evidence" value="ECO:0007669"/>
    <property type="project" value="UniProtKB-KW"/>
</dbReference>
<evidence type="ECO:0000256" key="7">
    <source>
        <dbReference type="ARBA" id="ARBA00022525"/>
    </source>
</evidence>
<reference evidence="28 29" key="1">
    <citation type="submission" date="2020-12" db="EMBL/GenBank/DDBJ databases">
        <title>Concerted genomic and epigenomic changes stabilize Arabidopsis allopolyploids.</title>
        <authorList>
            <person name="Chen Z."/>
        </authorList>
    </citation>
    <scope>NUCLEOTIDE SEQUENCE [LARGE SCALE GENOMIC DNA]</scope>
    <source>
        <strain evidence="28">As9502</strain>
        <tissue evidence="28">Leaf</tissue>
    </source>
</reference>
<feature type="compositionally biased region" description="Basic and acidic residues" evidence="25">
    <location>
        <begin position="1544"/>
        <end position="1559"/>
    </location>
</feature>
<feature type="binding site" evidence="22">
    <location>
        <position position="254"/>
    </location>
    <ligand>
        <name>Ca(2+)</name>
        <dbReference type="ChEBI" id="CHEBI:29108"/>
        <label>2</label>
    </ligand>
</feature>
<keyword evidence="18" id="KW-0325">Glycoprotein</keyword>
<feature type="compositionally biased region" description="Basic and acidic residues" evidence="25">
    <location>
        <begin position="1481"/>
        <end position="1494"/>
    </location>
</feature>
<dbReference type="PROSITE" id="PS00436">
    <property type="entry name" value="PEROXIDASE_2"/>
    <property type="match status" value="1"/>
</dbReference>
<evidence type="ECO:0000256" key="11">
    <source>
        <dbReference type="ARBA" id="ARBA00022723"/>
    </source>
</evidence>
<comment type="function">
    <text evidence="2">Removal of H(2)O(2), oxidation of toxic reductants, biosynthesis and degradation of lignin, suberization, auxin catabolism, response to environmental stresses such as wounding, pathogen attack and oxidative stress. These functions might be dependent on each isozyme/isoform in each plant tissue.</text>
</comment>
<feature type="binding site" evidence="22">
    <location>
        <position position="77"/>
    </location>
    <ligand>
        <name>Ca(2+)</name>
        <dbReference type="ChEBI" id="CHEBI:29108"/>
        <label>1</label>
    </ligand>
</feature>
<evidence type="ECO:0000256" key="16">
    <source>
        <dbReference type="ARBA" id="ARBA00023004"/>
    </source>
</evidence>
<dbReference type="Pfam" id="PF09331">
    <property type="entry name" value="DUF1985"/>
    <property type="match status" value="2"/>
</dbReference>
<feature type="binding site" evidence="22">
    <location>
        <position position="75"/>
    </location>
    <ligand>
        <name>Ca(2+)</name>
        <dbReference type="ChEBI" id="CHEBI:29108"/>
        <label>1</label>
    </ligand>
</feature>
<keyword evidence="17 24" id="KW-1015">Disulfide bond</keyword>
<evidence type="ECO:0000256" key="3">
    <source>
        <dbReference type="ARBA" id="ARBA00004116"/>
    </source>
</evidence>
<dbReference type="EMBL" id="JAEFBJ010000010">
    <property type="protein sequence ID" value="KAG7564178.1"/>
    <property type="molecule type" value="Genomic_DNA"/>
</dbReference>
<feature type="region of interest" description="Disordered" evidence="25">
    <location>
        <begin position="743"/>
        <end position="1026"/>
    </location>
</feature>
<dbReference type="Proteomes" id="UP000694251">
    <property type="component" value="Chromosome 10"/>
</dbReference>
<evidence type="ECO:0000256" key="22">
    <source>
        <dbReference type="PIRSR" id="PIRSR600823-3"/>
    </source>
</evidence>
<feature type="compositionally biased region" description="Basic and acidic residues" evidence="25">
    <location>
        <begin position="782"/>
        <end position="797"/>
    </location>
</feature>
<dbReference type="PANTHER" id="PTHR31388:SF106">
    <property type="entry name" value="PEROXIDASE 32"/>
    <property type="match status" value="1"/>
</dbReference>
<dbReference type="InterPro" id="IPR015410">
    <property type="entry name" value="DUF1985"/>
</dbReference>
<feature type="compositionally biased region" description="Basic and acidic residues" evidence="25">
    <location>
        <begin position="928"/>
        <end position="938"/>
    </location>
</feature>
<dbReference type="GO" id="GO:0042744">
    <property type="term" value="P:hydrogen peroxide catabolic process"/>
    <property type="evidence" value="ECO:0007669"/>
    <property type="project" value="UniProtKB-KW"/>
</dbReference>
<dbReference type="GO" id="GO:0006979">
    <property type="term" value="P:response to oxidative stress"/>
    <property type="evidence" value="ECO:0007669"/>
    <property type="project" value="InterPro"/>
</dbReference>
<feature type="binding site" evidence="22">
    <location>
        <position position="251"/>
    </location>
    <ligand>
        <name>Ca(2+)</name>
        <dbReference type="ChEBI" id="CHEBI:29108"/>
        <label>2</label>
    </ligand>
</feature>
<dbReference type="InterPro" id="IPR019794">
    <property type="entry name" value="Peroxidases_AS"/>
</dbReference>
<feature type="binding site" evidence="22">
    <location>
        <position position="200"/>
    </location>
    <ligand>
        <name>Ca(2+)</name>
        <dbReference type="ChEBI" id="CHEBI:29108"/>
        <label>2</label>
    </ligand>
</feature>
<evidence type="ECO:0000256" key="24">
    <source>
        <dbReference type="PIRSR" id="PIRSR600823-5"/>
    </source>
</evidence>
<feature type="binding site" evidence="22">
    <location>
        <position position="81"/>
    </location>
    <ligand>
        <name>Ca(2+)</name>
        <dbReference type="ChEBI" id="CHEBI:29108"/>
        <label>1</label>
    </ligand>
</feature>
<keyword evidence="15" id="KW-0560">Oxidoreductase</keyword>
<feature type="active site" description="Proton acceptor" evidence="20">
    <location>
        <position position="71"/>
    </location>
</feature>
<feature type="binding site" evidence="22">
    <location>
        <position position="79"/>
    </location>
    <ligand>
        <name>Ca(2+)</name>
        <dbReference type="ChEBI" id="CHEBI:29108"/>
        <label>1</label>
    </ligand>
</feature>
<dbReference type="Pfam" id="PF00141">
    <property type="entry name" value="peroxidase"/>
    <property type="match status" value="1"/>
</dbReference>
<feature type="site" description="Transition state stabilizer" evidence="23">
    <location>
        <position position="67"/>
    </location>
</feature>
<feature type="compositionally biased region" description="Basic and acidic residues" evidence="25">
    <location>
        <begin position="1517"/>
        <end position="1532"/>
    </location>
</feature>
<feature type="compositionally biased region" description="Basic and acidic residues" evidence="25">
    <location>
        <begin position="743"/>
        <end position="768"/>
    </location>
</feature>
<evidence type="ECO:0000313" key="28">
    <source>
        <dbReference type="EMBL" id="KAG7564178.1"/>
    </source>
</evidence>
<feature type="binding site" evidence="22">
    <location>
        <position position="259"/>
    </location>
    <ligand>
        <name>Ca(2+)</name>
        <dbReference type="ChEBI" id="CHEBI:29108"/>
        <label>2</label>
    </ligand>
</feature>
<dbReference type="PANTHER" id="PTHR31388">
    <property type="entry name" value="PEROXIDASE 72-RELATED"/>
    <property type="match status" value="1"/>
</dbReference>
<dbReference type="GO" id="GO:0005773">
    <property type="term" value="C:vacuole"/>
    <property type="evidence" value="ECO:0007669"/>
    <property type="project" value="UniProtKB-SubCell"/>
</dbReference>
<keyword evidence="9" id="KW-0349">Heme</keyword>
<dbReference type="InterPro" id="IPR002016">
    <property type="entry name" value="Haem_peroxidase"/>
</dbReference>
<name>A0A8T1ZTN1_ARASU</name>
<dbReference type="GO" id="GO:0008234">
    <property type="term" value="F:cysteine-type peptidase activity"/>
    <property type="evidence" value="ECO:0007669"/>
    <property type="project" value="InterPro"/>
</dbReference>
<evidence type="ECO:0000256" key="21">
    <source>
        <dbReference type="PIRSR" id="PIRSR600823-2"/>
    </source>
</evidence>
<evidence type="ECO:0000256" key="4">
    <source>
        <dbReference type="ARBA" id="ARBA00004613"/>
    </source>
</evidence>
<evidence type="ECO:0000256" key="20">
    <source>
        <dbReference type="PIRSR" id="PIRSR600823-1"/>
    </source>
</evidence>
<dbReference type="InterPro" id="IPR003653">
    <property type="entry name" value="Peptidase_C48_C"/>
</dbReference>
<comment type="catalytic activity">
    <reaction evidence="1">
        <text>2 a phenolic donor + H2O2 = 2 a phenolic radical donor + 2 H2O</text>
        <dbReference type="Rhea" id="RHEA:56136"/>
        <dbReference type="ChEBI" id="CHEBI:15377"/>
        <dbReference type="ChEBI" id="CHEBI:16240"/>
        <dbReference type="ChEBI" id="CHEBI:139520"/>
        <dbReference type="ChEBI" id="CHEBI:139521"/>
        <dbReference type="EC" id="1.11.1.7"/>
    </reaction>
</comment>
<evidence type="ECO:0000256" key="19">
    <source>
        <dbReference type="ARBA" id="ARBA00023324"/>
    </source>
</evidence>
<keyword evidence="7" id="KW-0964">Secreted</keyword>
<feature type="disulfide bond" evidence="24">
    <location>
        <begin position="206"/>
        <end position="238"/>
    </location>
</feature>
<feature type="compositionally biased region" description="Basic and acidic residues" evidence="25">
    <location>
        <begin position="991"/>
        <end position="1002"/>
    </location>
</feature>
<dbReference type="GO" id="GO:0006508">
    <property type="term" value="P:proteolysis"/>
    <property type="evidence" value="ECO:0007669"/>
    <property type="project" value="UniProtKB-KW"/>
</dbReference>
<feature type="binding site" evidence="22">
    <location>
        <position position="93"/>
    </location>
    <ligand>
        <name>Ca(2+)</name>
        <dbReference type="ChEBI" id="CHEBI:29108"/>
        <label>1</label>
    </ligand>
</feature>
<evidence type="ECO:0000259" key="27">
    <source>
        <dbReference type="PROSITE" id="PS50873"/>
    </source>
</evidence>
<feature type="signal peptide" evidence="26">
    <location>
        <begin position="1"/>
        <end position="29"/>
    </location>
</feature>
<keyword evidence="8 28" id="KW-0575">Peroxidase</keyword>
<comment type="subcellular location">
    <subcellularLocation>
        <location evidence="4">Secreted</location>
    </subcellularLocation>
    <subcellularLocation>
        <location evidence="3">Vacuole</location>
    </subcellularLocation>
</comment>
<evidence type="ECO:0000256" key="23">
    <source>
        <dbReference type="PIRSR" id="PIRSR600823-4"/>
    </source>
</evidence>
<evidence type="ECO:0000256" key="5">
    <source>
        <dbReference type="ARBA" id="ARBA00006873"/>
    </source>
</evidence>
<keyword evidence="14 22" id="KW-0106">Calcium</keyword>
<keyword evidence="29" id="KW-1185">Reference proteome</keyword>
<dbReference type="GO" id="GO:0005576">
    <property type="term" value="C:extracellular region"/>
    <property type="evidence" value="ECO:0007669"/>
    <property type="project" value="UniProtKB-SubCell"/>
</dbReference>
<keyword evidence="10" id="KW-0645">Protease</keyword>
<dbReference type="EC" id="1.11.1.7" evidence="6"/>
<evidence type="ECO:0000256" key="6">
    <source>
        <dbReference type="ARBA" id="ARBA00012313"/>
    </source>
</evidence>
<dbReference type="PROSITE" id="PS50873">
    <property type="entry name" value="PEROXIDASE_4"/>
    <property type="match status" value="1"/>
</dbReference>
<comment type="caution">
    <text evidence="28">The sequence shown here is derived from an EMBL/GenBank/DDBJ whole genome shotgun (WGS) entry which is preliminary data.</text>
</comment>
<protein>
    <recommendedName>
        <fullName evidence="6">peroxidase</fullName>
        <ecNumber evidence="6">1.11.1.7</ecNumber>
    </recommendedName>
</protein>
<evidence type="ECO:0000256" key="25">
    <source>
        <dbReference type="SAM" id="MobiDB-lite"/>
    </source>
</evidence>
<dbReference type="GO" id="GO:0140825">
    <property type="term" value="F:lactoperoxidase activity"/>
    <property type="evidence" value="ECO:0007669"/>
    <property type="project" value="UniProtKB-EC"/>
</dbReference>
<feature type="compositionally biased region" description="Polar residues" evidence="25">
    <location>
        <begin position="855"/>
        <end position="869"/>
    </location>
</feature>
<feature type="compositionally biased region" description="Polar residues" evidence="25">
    <location>
        <begin position="1500"/>
        <end position="1513"/>
    </location>
</feature>
<evidence type="ECO:0000256" key="8">
    <source>
        <dbReference type="ARBA" id="ARBA00022559"/>
    </source>
</evidence>
<accession>A0A8T1ZTN1</accession>
<feature type="binding site" evidence="21">
    <location>
        <position position="168"/>
    </location>
    <ligand>
        <name>substrate</name>
    </ligand>
</feature>
<comment type="similarity">
    <text evidence="5">Belongs to the peroxidase family. Ascorbate peroxidase subfamily.</text>
</comment>
<evidence type="ECO:0000256" key="2">
    <source>
        <dbReference type="ARBA" id="ARBA00002322"/>
    </source>
</evidence>
<evidence type="ECO:0000256" key="15">
    <source>
        <dbReference type="ARBA" id="ARBA00023002"/>
    </source>
</evidence>
<evidence type="ECO:0000256" key="13">
    <source>
        <dbReference type="ARBA" id="ARBA00022801"/>
    </source>
</evidence>
<dbReference type="PROSITE" id="PS00435">
    <property type="entry name" value="PEROXIDASE_1"/>
    <property type="match status" value="1"/>
</dbReference>
<dbReference type="FunFam" id="1.10.520.10:FF:000001">
    <property type="entry name" value="Peroxidase"/>
    <property type="match status" value="1"/>
</dbReference>
<evidence type="ECO:0000313" key="29">
    <source>
        <dbReference type="Proteomes" id="UP000694251"/>
    </source>
</evidence>
<keyword evidence="11 22" id="KW-0479">Metal-binding</keyword>
<feature type="disulfide bond" evidence="24">
    <location>
        <begin position="40"/>
        <end position="120"/>
    </location>
</feature>
<evidence type="ECO:0000256" key="14">
    <source>
        <dbReference type="ARBA" id="ARBA00022837"/>
    </source>
</evidence>
<comment type="cofactor">
    <cofactor evidence="22">
        <name>heme b</name>
        <dbReference type="ChEBI" id="CHEBI:60344"/>
    </cofactor>
    <text evidence="22">Binds 1 heme b (iron(II)-protoporphyrin IX) group per subunit.</text>
</comment>
<dbReference type="CDD" id="cd00693">
    <property type="entry name" value="secretory_peroxidase"/>
    <property type="match status" value="1"/>
</dbReference>
<feature type="binding site" description="axial binding residue" evidence="22">
    <location>
        <position position="199"/>
    </location>
    <ligand>
        <name>heme b</name>
        <dbReference type="ChEBI" id="CHEBI:60344"/>
    </ligand>
    <ligandPart>
        <name>Fe</name>
        <dbReference type="ChEBI" id="CHEBI:18248"/>
    </ligandPart>
</feature>
<feature type="compositionally biased region" description="Basic and acidic residues" evidence="25">
    <location>
        <begin position="873"/>
        <end position="900"/>
    </location>
</feature>
<evidence type="ECO:0000256" key="18">
    <source>
        <dbReference type="ARBA" id="ARBA00023180"/>
    </source>
</evidence>
<feature type="chain" id="PRO_5035792560" description="peroxidase" evidence="26">
    <location>
        <begin position="30"/>
        <end position="1605"/>
    </location>
</feature>
<evidence type="ECO:0000256" key="10">
    <source>
        <dbReference type="ARBA" id="ARBA00022670"/>
    </source>
</evidence>
<evidence type="ECO:0000256" key="12">
    <source>
        <dbReference type="ARBA" id="ARBA00022729"/>
    </source>
</evidence>
<evidence type="ECO:0000256" key="17">
    <source>
        <dbReference type="ARBA" id="ARBA00023157"/>
    </source>
</evidence>
<evidence type="ECO:0000256" key="1">
    <source>
        <dbReference type="ARBA" id="ARBA00000189"/>
    </source>
</evidence>
<comment type="cofactor">
    <cofactor evidence="22">
        <name>Ca(2+)</name>
        <dbReference type="ChEBI" id="CHEBI:29108"/>
    </cofactor>
    <text evidence="22">Binds 2 calcium ions per subunit.</text>
</comment>
<feature type="disulfide bond" evidence="24">
    <location>
        <begin position="126"/>
        <end position="330"/>
    </location>
</feature>
<feature type="binding site" evidence="22">
    <location>
        <position position="72"/>
    </location>
    <ligand>
        <name>Ca(2+)</name>
        <dbReference type="ChEBI" id="CHEBI:29108"/>
        <label>1</label>
    </ligand>
</feature>
<gene>
    <name evidence="28" type="ORF">ISN44_As10g009430</name>
</gene>
<keyword evidence="19" id="KW-0376">Hydrogen peroxide</keyword>
<feature type="disulfide bond" evidence="24">
    <location>
        <begin position="73"/>
        <end position="78"/>
    </location>
</feature>
<sequence length="1605" mass="181062">MNFSYSSLSTWTTLLTLGCLLLHSSNSSAQLTPTFYDNTCPSVFTIVRDTIVNELRSDPRIAASILRLHFHDCFVNGCDASILLDNTTSFQTEKDAAPNANSARGFPVIDRMKAAVETACPRTVSCADILTIAAQQSVNLAGGPSWRVPLGRRDSLQAFFALANANLPAPFFTLPQLKASFQNVGLNRPSDLVALSGGHTFGKNQCQFIMDRLYNFSNTGLPDPTLNTTYLQTLRGQCPRNGNQTVLVDFDFRTPTVFDNKYYVNLKELKGLIQTDQELFSSPNATDTVPLVRAYADGTQKFFNAFVEAMNRMGNITPLTGTQGQIRQNCRVVNSNSLLHDVVEIVDFMSNNDSLDVLNLPPRIYNPGFEPNIGAVVIQHFETHLVKKVELALGEEQFNLIKASFLRPIIELAKRSGVNFSGKIFHFLMQHRLLLKEKNLWFTFNSQPMRFSEREFLLTTSVQCDLIDSEMLRKGKAPSKAPYFWTQKEHFTLEQLQKRLFEPNQLHPLDAEEKLSLGMVILTEAFLFTPGSLEKIPLSRLVHASEFAIYTSQPWGKHAYRVLATSIQRINENTWAKGTYEVKGFAMAILLWAFSAVPSLGSAFATECVTSRSEYPLCLKWETTQTPRFSHVVDVVKKMNSVKVNTVIGNPYEYSYLVASSHEDDIDFQEIVRLVQKGYRLKETDWSAGFIDVFTVLQEIGEQTMNNNLSDSEKLDKILNLLQDFNRRIAVIEYVLKSHLEKDETERCEKKESDVQEETCARTEEQSDKAGPNIDGDIGVDGDSREGDECGPTRDGDIDVDGDNKEDDECGPSTFEDSIREPNTEDGSYAGDDEYSQKIRSEDDTAEPTAKDKSPTPNFSTPNFNIISEDSQDCGKDVSNNKKVGESSANKGKDKEKEGISESETNNEACKKSSESKKYCRKKRYVRERKETNKRKQGDNSYNDIPTRKQPQRKKCKNTDKVAADLGTRTCDQELGDKADNDVPLKTSQQDVDKKSEVDGPSRRSQRSQVPSIYSHPPYTAEKKKHPTLHPFAKVDTKRMHVVAYSVAMPYILRKLLNKTDMDVSAFKISVVDNISQAEKIEDTGMYMMKMMECYAMHINANEKLSEGKIGDMRKKLADSLSPTEFNQIQNSFLGPIIDFAEREGICFSSQLVHHFLQRRIMVNNEELWFVFSEQPLRFSLREFVITTGLPLGDDASQSQSRRKKRKKEDTWMKAGLSLKDLLNTLSTKGNAMDPDERVRLGALILVEGILIASNPVNKIEKEHLVRASSFTEFCKYPRACIVYGSLVDCLKKITLTQLFRDQCGLPGFVFAIQIWALTAVAELGKNFGSRVLEPNDNRPLISQWMTTKCPTKKDIANVTQVATFDIKHIIGDPEQYSHLVLPPNPEDKDWFEVFDLVVQGYRMTSETLDLIYKSCLELNKRMLVVEKHLGIKAPDARDDEEKEFSASSSGVVAQEEGATDEVPHATEESDPQCSNVNDKVSQKKEKQHEEMRNMDGAPQGTQESDSQRSNVNDKVAQTEEAQHNKMGHSEEPSQESDSQQSKVNDKEEEARLKKEHSGLAKRKALLALHPDKQHGASAEQKYLATRLFSVIKQEWDTYIRKKKV</sequence>
<keyword evidence="12 26" id="KW-0732">Signal</keyword>
<feature type="domain" description="Plant heme peroxidase family profile" evidence="27">
    <location>
        <begin position="30"/>
        <end position="334"/>
    </location>
</feature>
<feature type="compositionally biased region" description="Acidic residues" evidence="25">
    <location>
        <begin position="798"/>
        <end position="810"/>
    </location>
</feature>
<dbReference type="InterPro" id="IPR033905">
    <property type="entry name" value="Secretory_peroxidase"/>
</dbReference>
<organism evidence="28 29">
    <name type="scientific">Arabidopsis suecica</name>
    <name type="common">Swedish thale-cress</name>
    <name type="synonym">Cardaminopsis suecica</name>
    <dbReference type="NCBI Taxonomy" id="45249"/>
    <lineage>
        <taxon>Eukaryota</taxon>
        <taxon>Viridiplantae</taxon>
        <taxon>Streptophyta</taxon>
        <taxon>Embryophyta</taxon>
        <taxon>Tracheophyta</taxon>
        <taxon>Spermatophyta</taxon>
        <taxon>Magnoliopsida</taxon>
        <taxon>eudicotyledons</taxon>
        <taxon>Gunneridae</taxon>
        <taxon>Pentapetalae</taxon>
        <taxon>rosids</taxon>
        <taxon>malvids</taxon>
        <taxon>Brassicales</taxon>
        <taxon>Brassicaceae</taxon>
        <taxon>Camelineae</taxon>
        <taxon>Arabidopsis</taxon>
    </lineage>
</organism>
<dbReference type="InterPro" id="IPR019793">
    <property type="entry name" value="Peroxidases_heam-ligand_BS"/>
</dbReference>
<feature type="compositionally biased region" description="Basic and acidic residues" evidence="25">
    <location>
        <begin position="909"/>
        <end position="918"/>
    </location>
</feature>
<keyword evidence="16 22" id="KW-0408">Iron</keyword>
<dbReference type="FunFam" id="1.10.420.10:FF:000001">
    <property type="entry name" value="Peroxidase"/>
    <property type="match status" value="1"/>
</dbReference>
<dbReference type="GO" id="GO:0020037">
    <property type="term" value="F:heme binding"/>
    <property type="evidence" value="ECO:0007669"/>
    <property type="project" value="InterPro"/>
</dbReference>
<feature type="compositionally biased region" description="Basic and acidic residues" evidence="25">
    <location>
        <begin position="835"/>
        <end position="854"/>
    </location>
</feature>
<keyword evidence="13" id="KW-0378">Hydrolase</keyword>
<dbReference type="InterPro" id="IPR000823">
    <property type="entry name" value="Peroxidase_pln"/>
</dbReference>
<dbReference type="Pfam" id="PF02902">
    <property type="entry name" value="Peptidase_C48"/>
    <property type="match status" value="1"/>
</dbReference>
<proteinExistence type="inferred from homology"/>
<evidence type="ECO:0000256" key="26">
    <source>
        <dbReference type="SAM" id="SignalP"/>
    </source>
</evidence>
<feature type="compositionally biased region" description="Basic and acidic residues" evidence="25">
    <location>
        <begin position="971"/>
        <end position="983"/>
    </location>
</feature>